<sequence>MNRIHPQDMPFFLKFEQHVTNFYNDLTVDRIGQYKVQYDLRIRKKDGNYSRMLIQYIIVNHQGHDLKHSFHLHTDITHIKSEGKPHLSVIGLNGLPSYYNIQESITCIASKSLFTTREREILKGIVEGKSSRQLACELFVSIHTINSHRKNILAKGNVKTPLELVRKAITEGWI</sequence>
<dbReference type="InterPro" id="IPR000792">
    <property type="entry name" value="Tscrpt_reg_LuxR_C"/>
</dbReference>
<keyword evidence="2" id="KW-0238">DNA-binding</keyword>
<organism evidence="5 6">
    <name type="scientific">Chitinophaga lutea</name>
    <dbReference type="NCBI Taxonomy" id="2488634"/>
    <lineage>
        <taxon>Bacteria</taxon>
        <taxon>Pseudomonadati</taxon>
        <taxon>Bacteroidota</taxon>
        <taxon>Chitinophagia</taxon>
        <taxon>Chitinophagales</taxon>
        <taxon>Chitinophagaceae</taxon>
        <taxon>Chitinophaga</taxon>
    </lineage>
</organism>
<protein>
    <submittedName>
        <fullName evidence="5">LuxR family transcriptional regulator</fullName>
    </submittedName>
</protein>
<dbReference type="CDD" id="cd06170">
    <property type="entry name" value="LuxR_C_like"/>
    <property type="match status" value="1"/>
</dbReference>
<dbReference type="PANTHER" id="PTHR44688:SF16">
    <property type="entry name" value="DNA-BINDING TRANSCRIPTIONAL ACTIVATOR DEVR_DOSR"/>
    <property type="match status" value="1"/>
</dbReference>
<evidence type="ECO:0000259" key="4">
    <source>
        <dbReference type="PROSITE" id="PS50043"/>
    </source>
</evidence>
<dbReference type="PRINTS" id="PR00038">
    <property type="entry name" value="HTHLUXR"/>
</dbReference>
<evidence type="ECO:0000256" key="2">
    <source>
        <dbReference type="ARBA" id="ARBA00023125"/>
    </source>
</evidence>
<dbReference type="Gene3D" id="1.10.10.10">
    <property type="entry name" value="Winged helix-like DNA-binding domain superfamily/Winged helix DNA-binding domain"/>
    <property type="match status" value="1"/>
</dbReference>
<evidence type="ECO:0000313" key="6">
    <source>
        <dbReference type="Proteomes" id="UP000278351"/>
    </source>
</evidence>
<dbReference type="EMBL" id="RPDH01000002">
    <property type="protein sequence ID" value="RPE10031.1"/>
    <property type="molecule type" value="Genomic_DNA"/>
</dbReference>
<feature type="domain" description="HTH luxR-type" evidence="4">
    <location>
        <begin position="107"/>
        <end position="172"/>
    </location>
</feature>
<keyword evidence="1" id="KW-0805">Transcription regulation</keyword>
<keyword evidence="6" id="KW-1185">Reference proteome</keyword>
<evidence type="ECO:0000313" key="5">
    <source>
        <dbReference type="EMBL" id="RPE10031.1"/>
    </source>
</evidence>
<proteinExistence type="predicted"/>
<dbReference type="AlphaFoldDB" id="A0A3N4PY08"/>
<name>A0A3N4PY08_9BACT</name>
<keyword evidence="3" id="KW-0804">Transcription</keyword>
<dbReference type="Proteomes" id="UP000278351">
    <property type="component" value="Unassembled WGS sequence"/>
</dbReference>
<dbReference type="OrthoDB" id="965844at2"/>
<dbReference type="InterPro" id="IPR036388">
    <property type="entry name" value="WH-like_DNA-bd_sf"/>
</dbReference>
<dbReference type="SUPFAM" id="SSF46894">
    <property type="entry name" value="C-terminal effector domain of the bipartite response regulators"/>
    <property type="match status" value="1"/>
</dbReference>
<dbReference type="SMART" id="SM00421">
    <property type="entry name" value="HTH_LUXR"/>
    <property type="match status" value="1"/>
</dbReference>
<reference evidence="5 6" key="1">
    <citation type="submission" date="2018-11" db="EMBL/GenBank/DDBJ databases">
        <title>Chitinophaga lutea sp.nov., isolate from arsenic contaminated soil.</title>
        <authorList>
            <person name="Zong Y."/>
        </authorList>
    </citation>
    <scope>NUCLEOTIDE SEQUENCE [LARGE SCALE GENOMIC DNA]</scope>
    <source>
        <strain evidence="5 6">ZY74</strain>
    </source>
</reference>
<dbReference type="PROSITE" id="PS50043">
    <property type="entry name" value="HTH_LUXR_2"/>
    <property type="match status" value="1"/>
</dbReference>
<dbReference type="PANTHER" id="PTHR44688">
    <property type="entry name" value="DNA-BINDING TRANSCRIPTIONAL ACTIVATOR DEVR_DOSR"/>
    <property type="match status" value="1"/>
</dbReference>
<evidence type="ECO:0000256" key="3">
    <source>
        <dbReference type="ARBA" id="ARBA00023163"/>
    </source>
</evidence>
<dbReference type="Gene3D" id="3.30.450.20">
    <property type="entry name" value="PAS domain"/>
    <property type="match status" value="1"/>
</dbReference>
<accession>A0A3N4PY08</accession>
<comment type="caution">
    <text evidence="5">The sequence shown here is derived from an EMBL/GenBank/DDBJ whole genome shotgun (WGS) entry which is preliminary data.</text>
</comment>
<evidence type="ECO:0000256" key="1">
    <source>
        <dbReference type="ARBA" id="ARBA00023015"/>
    </source>
</evidence>
<dbReference type="Pfam" id="PF00196">
    <property type="entry name" value="GerE"/>
    <property type="match status" value="1"/>
</dbReference>
<dbReference type="GO" id="GO:0003677">
    <property type="term" value="F:DNA binding"/>
    <property type="evidence" value="ECO:0007669"/>
    <property type="project" value="UniProtKB-KW"/>
</dbReference>
<gene>
    <name evidence="5" type="ORF">EGT74_22675</name>
</gene>
<dbReference type="InterPro" id="IPR016032">
    <property type="entry name" value="Sig_transdc_resp-reg_C-effctor"/>
</dbReference>
<dbReference type="GO" id="GO:0006355">
    <property type="term" value="P:regulation of DNA-templated transcription"/>
    <property type="evidence" value="ECO:0007669"/>
    <property type="project" value="InterPro"/>
</dbReference>